<dbReference type="AlphaFoldDB" id="A0A5B7HP39"/>
<comment type="caution">
    <text evidence="2">The sequence shown here is derived from an EMBL/GenBank/DDBJ whole genome shotgun (WGS) entry which is preliminary data.</text>
</comment>
<name>A0A5B7HP39_PORTR</name>
<feature type="region of interest" description="Disordered" evidence="1">
    <location>
        <begin position="1"/>
        <end position="28"/>
    </location>
</feature>
<evidence type="ECO:0000313" key="2">
    <source>
        <dbReference type="EMBL" id="MPC70458.1"/>
    </source>
</evidence>
<accession>A0A5B7HP39</accession>
<dbReference type="Proteomes" id="UP000324222">
    <property type="component" value="Unassembled WGS sequence"/>
</dbReference>
<keyword evidence="3" id="KW-1185">Reference proteome</keyword>
<evidence type="ECO:0000256" key="1">
    <source>
        <dbReference type="SAM" id="MobiDB-lite"/>
    </source>
</evidence>
<evidence type="ECO:0000313" key="3">
    <source>
        <dbReference type="Proteomes" id="UP000324222"/>
    </source>
</evidence>
<organism evidence="2 3">
    <name type="scientific">Portunus trituberculatus</name>
    <name type="common">Swimming crab</name>
    <name type="synonym">Neptunus trituberculatus</name>
    <dbReference type="NCBI Taxonomy" id="210409"/>
    <lineage>
        <taxon>Eukaryota</taxon>
        <taxon>Metazoa</taxon>
        <taxon>Ecdysozoa</taxon>
        <taxon>Arthropoda</taxon>
        <taxon>Crustacea</taxon>
        <taxon>Multicrustacea</taxon>
        <taxon>Malacostraca</taxon>
        <taxon>Eumalacostraca</taxon>
        <taxon>Eucarida</taxon>
        <taxon>Decapoda</taxon>
        <taxon>Pleocyemata</taxon>
        <taxon>Brachyura</taxon>
        <taxon>Eubrachyura</taxon>
        <taxon>Portunoidea</taxon>
        <taxon>Portunidae</taxon>
        <taxon>Portuninae</taxon>
        <taxon>Portunus</taxon>
    </lineage>
</organism>
<reference evidence="2 3" key="1">
    <citation type="submission" date="2019-05" db="EMBL/GenBank/DDBJ databases">
        <title>Another draft genome of Portunus trituberculatus and its Hox gene families provides insights of decapod evolution.</title>
        <authorList>
            <person name="Jeong J.-H."/>
            <person name="Song I."/>
            <person name="Kim S."/>
            <person name="Choi T."/>
            <person name="Kim D."/>
            <person name="Ryu S."/>
            <person name="Kim W."/>
        </authorList>
    </citation>
    <scope>NUCLEOTIDE SEQUENCE [LARGE SCALE GENOMIC DNA]</scope>
    <source>
        <tissue evidence="2">Muscle</tissue>
    </source>
</reference>
<sequence>MGDGQRPSPHTLRPVNPSITTSSENRTRKKYCLSQTRASKQQILQCLDPQVALLLLALCGGYDNC</sequence>
<dbReference type="EMBL" id="VSRR010031164">
    <property type="protein sequence ID" value="MPC70458.1"/>
    <property type="molecule type" value="Genomic_DNA"/>
</dbReference>
<proteinExistence type="predicted"/>
<protein>
    <submittedName>
        <fullName evidence="2">Uncharacterized protein</fullName>
    </submittedName>
</protein>
<gene>
    <name evidence="2" type="ORF">E2C01_064707</name>
</gene>